<sequence length="318" mass="36809">MEGIHRSHPGHGLELKNYEQIYKCNGCKEFGIGRGYRCEQCDCNLHKECLLPKCEDHSFERSIFEFFAQLPYDRDGRICSMCGKPVTGFGYFCEVNDRCLHPFCHTFPSSLKVDDHVVEFKLLDKDAALSSSKCLWCKKKRLEGSTVSGNIPGWFYVSTCDEYHFHVYCCNEMIMLENNLEEGIRGFLKTKRSTTKAISSKKKNMSMAMMFVITNVVLELLSAVLDQISSINKLHCALFGMLISFAAMFTCIFELIFEARKRKLVWKWKDTLPLPWCYFGDQRVHKPFGSFKDLVGLILKNRERRNQVSEDEDQMPLV</sequence>
<proteinExistence type="predicted"/>
<evidence type="ECO:0000259" key="5">
    <source>
        <dbReference type="PROSITE" id="PS50081"/>
    </source>
</evidence>
<dbReference type="InterPro" id="IPR004146">
    <property type="entry name" value="DC1"/>
</dbReference>
<name>A0AA39VWI2_ACESA</name>
<dbReference type="InterPro" id="IPR046349">
    <property type="entry name" value="C1-like_sf"/>
</dbReference>
<evidence type="ECO:0000256" key="2">
    <source>
        <dbReference type="ARBA" id="ARBA00022737"/>
    </source>
</evidence>
<dbReference type="PANTHER" id="PTHR46477">
    <property type="entry name" value="CYSTEINE/HISTIDINE-RICH C1 DOMAIN FAMILY PROTEIN"/>
    <property type="match status" value="1"/>
</dbReference>
<evidence type="ECO:0000256" key="1">
    <source>
        <dbReference type="ARBA" id="ARBA00022723"/>
    </source>
</evidence>
<feature type="domain" description="Phorbol-ester/DAG-type" evidence="5">
    <location>
        <begin position="10"/>
        <end position="49"/>
    </location>
</feature>
<dbReference type="GO" id="GO:0046872">
    <property type="term" value="F:metal ion binding"/>
    <property type="evidence" value="ECO:0007669"/>
    <property type="project" value="UniProtKB-KW"/>
</dbReference>
<dbReference type="SUPFAM" id="SSF57889">
    <property type="entry name" value="Cysteine-rich domain"/>
    <property type="match status" value="2"/>
</dbReference>
<evidence type="ECO:0000313" key="6">
    <source>
        <dbReference type="EMBL" id="KAK0593261.1"/>
    </source>
</evidence>
<dbReference type="Gene3D" id="3.30.60.20">
    <property type="match status" value="1"/>
</dbReference>
<protein>
    <recommendedName>
        <fullName evidence="5">Phorbol-ester/DAG-type domain-containing protein</fullName>
    </recommendedName>
</protein>
<keyword evidence="1" id="KW-0479">Metal-binding</keyword>
<feature type="transmembrane region" description="Helical" evidence="4">
    <location>
        <begin position="206"/>
        <end position="225"/>
    </location>
</feature>
<dbReference type="Proteomes" id="UP001168877">
    <property type="component" value="Unassembled WGS sequence"/>
</dbReference>
<dbReference type="InterPro" id="IPR002219">
    <property type="entry name" value="PKC_DAG/PE"/>
</dbReference>
<evidence type="ECO:0000256" key="4">
    <source>
        <dbReference type="SAM" id="Phobius"/>
    </source>
</evidence>
<keyword evidence="4" id="KW-0472">Membrane</keyword>
<evidence type="ECO:0000313" key="7">
    <source>
        <dbReference type="Proteomes" id="UP001168877"/>
    </source>
</evidence>
<reference evidence="6" key="2">
    <citation type="submission" date="2023-06" db="EMBL/GenBank/DDBJ databases">
        <authorList>
            <person name="Swenson N.G."/>
            <person name="Wegrzyn J.L."/>
            <person name="Mcevoy S.L."/>
        </authorList>
    </citation>
    <scope>NUCLEOTIDE SEQUENCE</scope>
    <source>
        <strain evidence="6">NS2018</strain>
        <tissue evidence="6">Leaf</tissue>
    </source>
</reference>
<accession>A0AA39VWI2</accession>
<organism evidence="6 7">
    <name type="scientific">Acer saccharum</name>
    <name type="common">Sugar maple</name>
    <dbReference type="NCBI Taxonomy" id="4024"/>
    <lineage>
        <taxon>Eukaryota</taxon>
        <taxon>Viridiplantae</taxon>
        <taxon>Streptophyta</taxon>
        <taxon>Embryophyta</taxon>
        <taxon>Tracheophyta</taxon>
        <taxon>Spermatophyta</taxon>
        <taxon>Magnoliopsida</taxon>
        <taxon>eudicotyledons</taxon>
        <taxon>Gunneridae</taxon>
        <taxon>Pentapetalae</taxon>
        <taxon>rosids</taxon>
        <taxon>malvids</taxon>
        <taxon>Sapindales</taxon>
        <taxon>Sapindaceae</taxon>
        <taxon>Hippocastanoideae</taxon>
        <taxon>Acereae</taxon>
        <taxon>Acer</taxon>
    </lineage>
</organism>
<dbReference type="PANTHER" id="PTHR46477:SF5">
    <property type="entry name" value="PHORBOL-ESTER_DAG-TYPE DOMAIN-CONTAINING PROTEIN"/>
    <property type="match status" value="1"/>
</dbReference>
<gene>
    <name evidence="6" type="ORF">LWI29_033775</name>
</gene>
<keyword evidence="4" id="KW-0812">Transmembrane</keyword>
<dbReference type="AlphaFoldDB" id="A0AA39VWI2"/>
<evidence type="ECO:0000256" key="3">
    <source>
        <dbReference type="ARBA" id="ARBA00022833"/>
    </source>
</evidence>
<keyword evidence="3" id="KW-0862">Zinc</keyword>
<keyword evidence="2" id="KW-0677">Repeat</keyword>
<reference evidence="6" key="1">
    <citation type="journal article" date="2022" name="Plant J.">
        <title>Strategies of tolerance reflected in two North American maple genomes.</title>
        <authorList>
            <person name="McEvoy S.L."/>
            <person name="Sezen U.U."/>
            <person name="Trouern-Trend A."/>
            <person name="McMahon S.M."/>
            <person name="Schaberg P.G."/>
            <person name="Yang J."/>
            <person name="Wegrzyn J.L."/>
            <person name="Swenson N.G."/>
        </authorList>
    </citation>
    <scope>NUCLEOTIDE SEQUENCE</scope>
    <source>
        <strain evidence="6">NS2018</strain>
    </source>
</reference>
<feature type="transmembrane region" description="Helical" evidence="4">
    <location>
        <begin position="237"/>
        <end position="257"/>
    </location>
</feature>
<dbReference type="Pfam" id="PF03107">
    <property type="entry name" value="C1_2"/>
    <property type="match status" value="1"/>
</dbReference>
<keyword evidence="4" id="KW-1133">Transmembrane helix</keyword>
<dbReference type="EMBL" id="JAUESC010000380">
    <property type="protein sequence ID" value="KAK0593261.1"/>
    <property type="molecule type" value="Genomic_DNA"/>
</dbReference>
<dbReference type="PROSITE" id="PS50081">
    <property type="entry name" value="ZF_DAG_PE_2"/>
    <property type="match status" value="1"/>
</dbReference>
<comment type="caution">
    <text evidence="6">The sequence shown here is derived from an EMBL/GenBank/DDBJ whole genome shotgun (WGS) entry which is preliminary data.</text>
</comment>
<keyword evidence="7" id="KW-1185">Reference proteome</keyword>